<dbReference type="InterPro" id="IPR036676">
    <property type="entry name" value="PurM-like_C_sf"/>
</dbReference>
<dbReference type="CDD" id="cd02194">
    <property type="entry name" value="ThiL"/>
    <property type="match status" value="1"/>
</dbReference>
<feature type="binding site" evidence="1">
    <location>
        <position position="75"/>
    </location>
    <ligand>
        <name>Mg(2+)</name>
        <dbReference type="ChEBI" id="CHEBI:18420"/>
        <label>2</label>
    </ligand>
</feature>
<reference evidence="4 5" key="1">
    <citation type="submission" date="2016-10" db="EMBL/GenBank/DDBJ databases">
        <title>Draft genome sequences of four alkaliphilic bacteria belonging to the Anaerobacillus genus.</title>
        <authorList>
            <person name="Bassil N.M."/>
            <person name="Lloyd J.R."/>
        </authorList>
    </citation>
    <scope>NUCLEOTIDE SEQUENCE [LARGE SCALE GENOMIC DNA]</scope>
    <source>
        <strain evidence="4 5">DSM 22531</strain>
    </source>
</reference>
<feature type="binding site" evidence="1">
    <location>
        <position position="149"/>
    </location>
    <ligand>
        <name>ATP</name>
        <dbReference type="ChEBI" id="CHEBI:30616"/>
    </ligand>
</feature>
<proteinExistence type="inferred from homology"/>
<feature type="binding site" evidence="1">
    <location>
        <position position="75"/>
    </location>
    <ligand>
        <name>Mg(2+)</name>
        <dbReference type="ChEBI" id="CHEBI:18420"/>
        <label>4</label>
    </ligand>
</feature>
<dbReference type="RefSeq" id="WP_071391088.1">
    <property type="nucleotide sequence ID" value="NZ_MLQS01000032.1"/>
</dbReference>
<dbReference type="EC" id="2.7.4.16" evidence="1"/>
<dbReference type="GO" id="GO:0005524">
    <property type="term" value="F:ATP binding"/>
    <property type="evidence" value="ECO:0007669"/>
    <property type="project" value="UniProtKB-UniRule"/>
</dbReference>
<feature type="binding site" evidence="1">
    <location>
        <position position="46"/>
    </location>
    <ligand>
        <name>Mg(2+)</name>
        <dbReference type="ChEBI" id="CHEBI:18420"/>
        <label>1</label>
    </ligand>
</feature>
<keyword evidence="1" id="KW-0479">Metal-binding</keyword>
<dbReference type="UniPathway" id="UPA00060">
    <property type="reaction ID" value="UER00142"/>
</dbReference>
<keyword evidence="1" id="KW-0460">Magnesium</keyword>
<feature type="domain" description="PurM-like N-terminal" evidence="2">
    <location>
        <begin position="27"/>
        <end position="140"/>
    </location>
</feature>
<protein>
    <recommendedName>
        <fullName evidence="1">Thiamine-monophosphate kinase</fullName>
        <shortName evidence="1">TMP kinase</shortName>
        <shortName evidence="1">Thiamine-phosphate kinase</shortName>
        <ecNumber evidence="1">2.7.4.16</ecNumber>
    </recommendedName>
</protein>
<feature type="binding site" evidence="1">
    <location>
        <position position="220"/>
    </location>
    <ligand>
        <name>ATP</name>
        <dbReference type="ChEBI" id="CHEBI:30616"/>
    </ligand>
</feature>
<dbReference type="EMBL" id="MLQS01000032">
    <property type="protein sequence ID" value="OIJ16954.1"/>
    <property type="molecule type" value="Genomic_DNA"/>
</dbReference>
<feature type="binding site" evidence="1">
    <location>
        <position position="75"/>
    </location>
    <ligand>
        <name>Mg(2+)</name>
        <dbReference type="ChEBI" id="CHEBI:18420"/>
        <label>3</label>
    </ligand>
</feature>
<feature type="binding site" evidence="1">
    <location>
        <position position="46"/>
    </location>
    <ligand>
        <name>Mg(2+)</name>
        <dbReference type="ChEBI" id="CHEBI:18420"/>
        <label>2</label>
    </ligand>
</feature>
<feature type="binding site" evidence="1">
    <location>
        <position position="218"/>
    </location>
    <ligand>
        <name>Mg(2+)</name>
        <dbReference type="ChEBI" id="CHEBI:18420"/>
        <label>3</label>
    </ligand>
</feature>
<dbReference type="OrthoDB" id="9802811at2"/>
<dbReference type="AlphaFoldDB" id="A0A1S2LXB2"/>
<dbReference type="GO" id="GO:0000287">
    <property type="term" value="F:magnesium ion binding"/>
    <property type="evidence" value="ECO:0007669"/>
    <property type="project" value="UniProtKB-UniRule"/>
</dbReference>
<comment type="similarity">
    <text evidence="1">Belongs to the thiamine-monophosphate kinase family.</text>
</comment>
<feature type="binding site" evidence="1">
    <location>
        <position position="53"/>
    </location>
    <ligand>
        <name>substrate</name>
    </ligand>
</feature>
<comment type="miscellaneous">
    <text evidence="1">Reaction mechanism of ThiL seems to utilize a direct, inline transfer of the gamma-phosphate of ATP to TMP rather than a phosphorylated enzyme intermediate.</text>
</comment>
<feature type="binding site" evidence="1">
    <location>
        <begin position="122"/>
        <end position="123"/>
    </location>
    <ligand>
        <name>ATP</name>
        <dbReference type="ChEBI" id="CHEBI:30616"/>
    </ligand>
</feature>
<dbReference type="GO" id="GO:0009229">
    <property type="term" value="P:thiamine diphosphate biosynthetic process"/>
    <property type="evidence" value="ECO:0007669"/>
    <property type="project" value="UniProtKB-UniRule"/>
</dbReference>
<dbReference type="HAMAP" id="MF_02128">
    <property type="entry name" value="TMP_kinase"/>
    <property type="match status" value="1"/>
</dbReference>
<gene>
    <name evidence="1" type="primary">thiL</name>
    <name evidence="4" type="ORF">BKP45_20895</name>
</gene>
<keyword evidence="1" id="KW-0808">Transferase</keyword>
<evidence type="ECO:0000313" key="4">
    <source>
        <dbReference type="EMBL" id="OIJ16954.1"/>
    </source>
</evidence>
<dbReference type="SUPFAM" id="SSF55326">
    <property type="entry name" value="PurM N-terminal domain-like"/>
    <property type="match status" value="1"/>
</dbReference>
<keyword evidence="1" id="KW-0784">Thiamine biosynthesis</keyword>
<evidence type="ECO:0000259" key="2">
    <source>
        <dbReference type="Pfam" id="PF00586"/>
    </source>
</evidence>
<dbReference type="NCBIfam" id="TIGR01379">
    <property type="entry name" value="thiL"/>
    <property type="match status" value="1"/>
</dbReference>
<evidence type="ECO:0000256" key="1">
    <source>
        <dbReference type="HAMAP-Rule" id="MF_02128"/>
    </source>
</evidence>
<comment type="catalytic activity">
    <reaction evidence="1">
        <text>thiamine phosphate + ATP = thiamine diphosphate + ADP</text>
        <dbReference type="Rhea" id="RHEA:15913"/>
        <dbReference type="ChEBI" id="CHEBI:30616"/>
        <dbReference type="ChEBI" id="CHEBI:37575"/>
        <dbReference type="ChEBI" id="CHEBI:58937"/>
        <dbReference type="ChEBI" id="CHEBI:456216"/>
        <dbReference type="EC" id="2.7.4.16"/>
    </reaction>
</comment>
<keyword evidence="5" id="KW-1185">Reference proteome</keyword>
<dbReference type="GO" id="GO:0009228">
    <property type="term" value="P:thiamine biosynthetic process"/>
    <property type="evidence" value="ECO:0007669"/>
    <property type="project" value="UniProtKB-KW"/>
</dbReference>
<feature type="binding site" evidence="1">
    <location>
        <position position="123"/>
    </location>
    <ligand>
        <name>Mg(2+)</name>
        <dbReference type="ChEBI" id="CHEBI:18420"/>
        <label>1</label>
    </ligand>
</feature>
<feature type="binding site" evidence="1">
    <location>
        <position position="268"/>
    </location>
    <ligand>
        <name>substrate</name>
    </ligand>
</feature>
<dbReference type="PANTHER" id="PTHR30270">
    <property type="entry name" value="THIAMINE-MONOPHOSPHATE KINASE"/>
    <property type="match status" value="1"/>
</dbReference>
<dbReference type="Gene3D" id="3.90.650.10">
    <property type="entry name" value="PurM-like C-terminal domain"/>
    <property type="match status" value="1"/>
</dbReference>
<dbReference type="InterPro" id="IPR010918">
    <property type="entry name" value="PurM-like_C_dom"/>
</dbReference>
<dbReference type="InterPro" id="IPR006283">
    <property type="entry name" value="ThiL-like"/>
</dbReference>
<feature type="domain" description="PurM-like C-terminal" evidence="3">
    <location>
        <begin position="154"/>
        <end position="306"/>
    </location>
</feature>
<dbReference type="SUPFAM" id="SSF56042">
    <property type="entry name" value="PurM C-terminal domain-like"/>
    <property type="match status" value="1"/>
</dbReference>
<accession>A0A1S2LXB2</accession>
<dbReference type="Pfam" id="PF02769">
    <property type="entry name" value="AIRS_C"/>
    <property type="match status" value="1"/>
</dbReference>
<dbReference type="InterPro" id="IPR036921">
    <property type="entry name" value="PurM-like_N_sf"/>
</dbReference>
<keyword evidence="1" id="KW-0067">ATP-binding</keyword>
<name>A0A1S2LXB2_9BACI</name>
<feature type="binding site" evidence="1">
    <location>
        <position position="221"/>
    </location>
    <ligand>
        <name>Mg(2+)</name>
        <dbReference type="ChEBI" id="CHEBI:18420"/>
        <label>5</label>
    </ligand>
</feature>
<feature type="binding site" evidence="1">
    <location>
        <position position="105"/>
    </location>
    <ligand>
        <name>ATP</name>
        <dbReference type="ChEBI" id="CHEBI:30616"/>
    </ligand>
</feature>
<feature type="binding site" evidence="1">
    <location>
        <position position="29"/>
    </location>
    <ligand>
        <name>Mg(2+)</name>
        <dbReference type="ChEBI" id="CHEBI:18420"/>
        <label>3</label>
    </ligand>
</feature>
<dbReference type="Pfam" id="PF00586">
    <property type="entry name" value="AIRS"/>
    <property type="match status" value="1"/>
</dbReference>
<feature type="binding site" evidence="1">
    <location>
        <position position="324"/>
    </location>
    <ligand>
        <name>substrate</name>
    </ligand>
</feature>
<dbReference type="GO" id="GO:0009030">
    <property type="term" value="F:thiamine-phosphate kinase activity"/>
    <property type="evidence" value="ECO:0007669"/>
    <property type="project" value="UniProtKB-UniRule"/>
</dbReference>
<dbReference type="PIRSF" id="PIRSF005303">
    <property type="entry name" value="Thiam_monoph_kin"/>
    <property type="match status" value="1"/>
</dbReference>
<comment type="pathway">
    <text evidence="1">Cofactor biosynthesis; thiamine diphosphate biosynthesis; thiamine diphosphate from thiamine phosphate: step 1/1.</text>
</comment>
<comment type="caution">
    <text evidence="4">The sequence shown here is derived from an EMBL/GenBank/DDBJ whole genome shotgun (WGS) entry which is preliminary data.</text>
</comment>
<dbReference type="InterPro" id="IPR016188">
    <property type="entry name" value="PurM-like_N"/>
</dbReference>
<comment type="caution">
    <text evidence="1">Lacks conserved residue(s) required for the propagation of feature annotation.</text>
</comment>
<feature type="binding site" evidence="1">
    <location>
        <position position="29"/>
    </location>
    <ligand>
        <name>Mg(2+)</name>
        <dbReference type="ChEBI" id="CHEBI:18420"/>
        <label>4</label>
    </ligand>
</feature>
<keyword evidence="1 4" id="KW-0418">Kinase</keyword>
<evidence type="ECO:0000259" key="3">
    <source>
        <dbReference type="Pfam" id="PF02769"/>
    </source>
</evidence>
<dbReference type="PANTHER" id="PTHR30270:SF0">
    <property type="entry name" value="THIAMINE-MONOPHOSPHATE KINASE"/>
    <property type="match status" value="1"/>
</dbReference>
<dbReference type="Gene3D" id="3.30.1330.10">
    <property type="entry name" value="PurM-like, N-terminal domain"/>
    <property type="match status" value="1"/>
</dbReference>
<sequence>MLRDEFDFITKIKPKIAHQPSLKKGIGDDAAVFEGNSMFDELICMDTMVEGVHFTKETMAPFMIGYKALAVNISDIAAMGGVPTYYLVSIAIPNDWDEKELKEIYEGMKSLGDKYSVDLIGGDTVSSKQGLIITVTVCGKIQKESSLYRSNASPGDFVFLIGEVGGSAAGLELLLKHGLHYPYSNQEKQLIEAHQYPIPQIEAGKLLASSKQRISLNDISDGLASEANEIAEASNVTLYIDYDKIPRNSFIETYSEEKQKQWILFGGEDYQLIGTIPKAFYSEINQTFNQNGIQFTIIGEVSSGDAEVYLINNHAKQILPKKGFNHFNKGE</sequence>
<keyword evidence="1" id="KW-0547">Nucleotide-binding</keyword>
<dbReference type="Proteomes" id="UP000180057">
    <property type="component" value="Unassembled WGS sequence"/>
</dbReference>
<organism evidence="4 5">
    <name type="scientific">Anaerobacillus alkalidiazotrophicus</name>
    <dbReference type="NCBI Taxonomy" id="472963"/>
    <lineage>
        <taxon>Bacteria</taxon>
        <taxon>Bacillati</taxon>
        <taxon>Bacillota</taxon>
        <taxon>Bacilli</taxon>
        <taxon>Bacillales</taxon>
        <taxon>Bacillaceae</taxon>
        <taxon>Anaerobacillus</taxon>
    </lineage>
</organism>
<comment type="function">
    <text evidence="1">Catalyzes the ATP-dependent phosphorylation of thiamine-monophosphate (TMP) to form thiamine-pyrophosphate (TPP), the active form of vitamin B1.</text>
</comment>
<evidence type="ECO:0000313" key="5">
    <source>
        <dbReference type="Proteomes" id="UP000180057"/>
    </source>
</evidence>
<dbReference type="STRING" id="472963.BKP45_20895"/>